<evidence type="ECO:0000313" key="2">
    <source>
        <dbReference type="Proteomes" id="UP001556040"/>
    </source>
</evidence>
<name>A0ABV3Q4Y7_9BACL</name>
<accession>A0ABV3Q4Y7</accession>
<organism evidence="1 2">
    <name type="scientific">Jeotgalibacillus marinus</name>
    <dbReference type="NCBI Taxonomy" id="86667"/>
    <lineage>
        <taxon>Bacteria</taxon>
        <taxon>Bacillati</taxon>
        <taxon>Bacillota</taxon>
        <taxon>Bacilli</taxon>
        <taxon>Bacillales</taxon>
        <taxon>Caryophanaceae</taxon>
        <taxon>Jeotgalibacillus</taxon>
    </lineage>
</organism>
<reference evidence="1 2" key="1">
    <citation type="journal article" date="1979" name="Int. J. Syst. Evol. Microbiol.">
        <title>Bacillus globisporus subsp. marinus subsp. nov.</title>
        <authorList>
            <person name="Liu H."/>
        </authorList>
    </citation>
    <scope>NUCLEOTIDE SEQUENCE [LARGE SCALE GENOMIC DNA]</scope>
    <source>
        <strain evidence="1 2">DSM 1297</strain>
    </source>
</reference>
<sequence length="90" mass="10243">MLNQLLQPFMDSFSGIPAFYIPEQPVNENLPASTIEGYKPHTFCTNELALLDIRMNYSDDSNVEALHIYQINEETGEISLLISFNSPFSR</sequence>
<comment type="caution">
    <text evidence="1">The sequence shown here is derived from an EMBL/GenBank/DDBJ whole genome shotgun (WGS) entry which is preliminary data.</text>
</comment>
<gene>
    <name evidence="1" type="ORF">AB1471_11110</name>
</gene>
<proteinExistence type="predicted"/>
<dbReference type="RefSeq" id="WP_367779837.1">
    <property type="nucleotide sequence ID" value="NZ_JBFMIA010000009.1"/>
</dbReference>
<dbReference type="Proteomes" id="UP001556040">
    <property type="component" value="Unassembled WGS sequence"/>
</dbReference>
<evidence type="ECO:0000313" key="1">
    <source>
        <dbReference type="EMBL" id="MEW9502344.1"/>
    </source>
</evidence>
<keyword evidence="2" id="KW-1185">Reference proteome</keyword>
<protein>
    <submittedName>
        <fullName evidence="1">Uncharacterized protein</fullName>
    </submittedName>
</protein>
<dbReference type="EMBL" id="JBFMIA010000009">
    <property type="protein sequence ID" value="MEW9502344.1"/>
    <property type="molecule type" value="Genomic_DNA"/>
</dbReference>